<dbReference type="GO" id="GO:0008728">
    <property type="term" value="F:GTP diphosphokinase activity"/>
    <property type="evidence" value="ECO:0007669"/>
    <property type="project" value="TreeGrafter"/>
</dbReference>
<dbReference type="InterPro" id="IPR012676">
    <property type="entry name" value="TGS-like"/>
</dbReference>
<dbReference type="GO" id="GO:0005886">
    <property type="term" value="C:plasma membrane"/>
    <property type="evidence" value="ECO:0007669"/>
    <property type="project" value="TreeGrafter"/>
</dbReference>
<evidence type="ECO:0000313" key="5">
    <source>
        <dbReference type="EMBL" id="EDM75489.1"/>
    </source>
</evidence>
<dbReference type="InterPro" id="IPR004811">
    <property type="entry name" value="RelA/Spo_fam"/>
</dbReference>
<gene>
    <name evidence="5" type="ORF">PPSIR1_31448</name>
</gene>
<dbReference type="Gene3D" id="3.30.70.260">
    <property type="match status" value="1"/>
</dbReference>
<dbReference type="Gene3D" id="1.10.3210.10">
    <property type="entry name" value="Hypothetical protein af1432"/>
    <property type="match status" value="1"/>
</dbReference>
<proteinExistence type="inferred from homology"/>
<dbReference type="InterPro" id="IPR002912">
    <property type="entry name" value="ACT_dom"/>
</dbReference>
<dbReference type="SUPFAM" id="SSF81301">
    <property type="entry name" value="Nucleotidyltransferase"/>
    <property type="match status" value="1"/>
</dbReference>
<dbReference type="InterPro" id="IPR045600">
    <property type="entry name" value="RelA/SpoT_AH_RIS"/>
</dbReference>
<dbReference type="FunFam" id="3.30.460.10:FF:000001">
    <property type="entry name" value="GTP pyrophosphokinase RelA"/>
    <property type="match status" value="1"/>
</dbReference>
<keyword evidence="6" id="KW-1185">Reference proteome</keyword>
<dbReference type="OrthoDB" id="9805041at2"/>
<feature type="domain" description="TGS" evidence="4">
    <location>
        <begin position="404"/>
        <end position="465"/>
    </location>
</feature>
<dbReference type="CDD" id="cd04876">
    <property type="entry name" value="ACT_RelA-SpoT"/>
    <property type="match status" value="1"/>
</dbReference>
<comment type="caution">
    <text evidence="5">The sequence shown here is derived from an EMBL/GenBank/DDBJ whole genome shotgun (WGS) entry which is preliminary data.</text>
</comment>
<dbReference type="GO" id="GO:0015969">
    <property type="term" value="P:guanosine tetraphosphate metabolic process"/>
    <property type="evidence" value="ECO:0007669"/>
    <property type="project" value="InterPro"/>
</dbReference>
<dbReference type="Pfam" id="PF02824">
    <property type="entry name" value="TGS"/>
    <property type="match status" value="1"/>
</dbReference>
<reference evidence="5 6" key="1">
    <citation type="submission" date="2007-06" db="EMBL/GenBank/DDBJ databases">
        <authorList>
            <person name="Shimkets L."/>
            <person name="Ferriera S."/>
            <person name="Johnson J."/>
            <person name="Kravitz S."/>
            <person name="Beeson K."/>
            <person name="Sutton G."/>
            <person name="Rogers Y.-H."/>
            <person name="Friedman R."/>
            <person name="Frazier M."/>
            <person name="Venter J.C."/>
        </authorList>
    </citation>
    <scope>NUCLEOTIDE SEQUENCE [LARGE SCALE GENOMIC DNA]</scope>
    <source>
        <strain evidence="5 6">SIR-1</strain>
    </source>
</reference>
<dbReference type="InterPro" id="IPR007685">
    <property type="entry name" value="RelA_SpoT"/>
</dbReference>
<dbReference type="CDD" id="cd05399">
    <property type="entry name" value="NT_Rel-Spo_like"/>
    <property type="match status" value="1"/>
</dbReference>
<organism evidence="5 6">
    <name type="scientific">Plesiocystis pacifica SIR-1</name>
    <dbReference type="NCBI Taxonomy" id="391625"/>
    <lineage>
        <taxon>Bacteria</taxon>
        <taxon>Pseudomonadati</taxon>
        <taxon>Myxococcota</taxon>
        <taxon>Polyangia</taxon>
        <taxon>Nannocystales</taxon>
        <taxon>Nannocystaceae</taxon>
        <taxon>Plesiocystis</taxon>
    </lineage>
</organism>
<keyword evidence="5" id="KW-0808">Transferase</keyword>
<evidence type="ECO:0000259" key="4">
    <source>
        <dbReference type="PROSITE" id="PS51880"/>
    </source>
</evidence>
<dbReference type="AlphaFoldDB" id="A6GF30"/>
<dbReference type="SUPFAM" id="SSF55021">
    <property type="entry name" value="ACT-like"/>
    <property type="match status" value="1"/>
</dbReference>
<dbReference type="STRING" id="391625.PPSIR1_31448"/>
<dbReference type="InterPro" id="IPR012675">
    <property type="entry name" value="Beta-grasp_dom_sf"/>
</dbReference>
<dbReference type="InterPro" id="IPR033655">
    <property type="entry name" value="TGS_RelA/SpoT"/>
</dbReference>
<dbReference type="Proteomes" id="UP000005801">
    <property type="component" value="Unassembled WGS sequence"/>
</dbReference>
<comment type="function">
    <text evidence="1">In eubacteria ppGpp (guanosine 3'-diphosphate 5'-diphosphate) is a mediator of the stringent response that coordinates a variety of cellular activities in response to changes in nutritional abundance.</text>
</comment>
<dbReference type="Pfam" id="PF13328">
    <property type="entry name" value="HD_4"/>
    <property type="match status" value="1"/>
</dbReference>
<evidence type="ECO:0000256" key="1">
    <source>
        <dbReference type="RuleBase" id="RU003847"/>
    </source>
</evidence>
<dbReference type="SMART" id="SM00954">
    <property type="entry name" value="RelA_SpoT"/>
    <property type="match status" value="1"/>
</dbReference>
<dbReference type="FunFam" id="3.10.20.30:FF:000002">
    <property type="entry name" value="GTP pyrophosphokinase (RelA/SpoT)"/>
    <property type="match status" value="1"/>
</dbReference>
<dbReference type="PANTHER" id="PTHR21262">
    <property type="entry name" value="GUANOSINE-3',5'-BIS DIPHOSPHATE 3'-PYROPHOSPHOHYDROLASE"/>
    <property type="match status" value="1"/>
</dbReference>
<dbReference type="SUPFAM" id="SSF81271">
    <property type="entry name" value="TGS-like"/>
    <property type="match status" value="1"/>
</dbReference>
<dbReference type="Pfam" id="PF04607">
    <property type="entry name" value="RelA_SpoT"/>
    <property type="match status" value="1"/>
</dbReference>
<evidence type="ECO:0000259" key="3">
    <source>
        <dbReference type="PROSITE" id="PS51671"/>
    </source>
</evidence>
<dbReference type="NCBIfam" id="TIGR00691">
    <property type="entry name" value="spoT_relA"/>
    <property type="match status" value="1"/>
</dbReference>
<dbReference type="InterPro" id="IPR045865">
    <property type="entry name" value="ACT-like_dom_sf"/>
</dbReference>
<keyword evidence="5" id="KW-0418">Kinase</keyword>
<dbReference type="PROSITE" id="PS51671">
    <property type="entry name" value="ACT"/>
    <property type="match status" value="1"/>
</dbReference>
<dbReference type="GO" id="GO:0008893">
    <property type="term" value="F:guanosine-3',5'-bis(diphosphate) 3'-diphosphatase activity"/>
    <property type="evidence" value="ECO:0007669"/>
    <property type="project" value="TreeGrafter"/>
</dbReference>
<comment type="similarity">
    <text evidence="1">Belongs to the relA/spoT family.</text>
</comment>
<dbReference type="GO" id="GO:0016301">
    <property type="term" value="F:kinase activity"/>
    <property type="evidence" value="ECO:0007669"/>
    <property type="project" value="UniProtKB-KW"/>
</dbReference>
<dbReference type="InterPro" id="IPR004095">
    <property type="entry name" value="TGS"/>
</dbReference>
<dbReference type="EMBL" id="ABCS01000089">
    <property type="protein sequence ID" value="EDM75489.1"/>
    <property type="molecule type" value="Genomic_DNA"/>
</dbReference>
<dbReference type="Gene3D" id="3.10.20.30">
    <property type="match status" value="1"/>
</dbReference>
<dbReference type="GO" id="GO:0042594">
    <property type="term" value="P:response to starvation"/>
    <property type="evidence" value="ECO:0007669"/>
    <property type="project" value="TreeGrafter"/>
</dbReference>
<accession>A6GF30</accession>
<evidence type="ECO:0000256" key="2">
    <source>
        <dbReference type="SAM" id="MobiDB-lite"/>
    </source>
</evidence>
<dbReference type="PANTHER" id="PTHR21262:SF31">
    <property type="entry name" value="GTP PYROPHOSPHOKINASE"/>
    <property type="match status" value="1"/>
</dbReference>
<dbReference type="GO" id="GO:0015949">
    <property type="term" value="P:nucleobase-containing small molecule interconversion"/>
    <property type="evidence" value="ECO:0007669"/>
    <property type="project" value="UniProtKB-ARBA"/>
</dbReference>
<evidence type="ECO:0000313" key="6">
    <source>
        <dbReference type="Proteomes" id="UP000005801"/>
    </source>
</evidence>
<dbReference type="InterPro" id="IPR043519">
    <property type="entry name" value="NT_sf"/>
</dbReference>
<feature type="region of interest" description="Disordered" evidence="2">
    <location>
        <begin position="80"/>
        <end position="101"/>
    </location>
</feature>
<feature type="domain" description="ACT" evidence="3">
    <location>
        <begin position="665"/>
        <end position="741"/>
    </location>
</feature>
<dbReference type="CDD" id="cd01668">
    <property type="entry name" value="TGS_RSH"/>
    <property type="match status" value="1"/>
</dbReference>
<dbReference type="Gene3D" id="3.30.460.10">
    <property type="entry name" value="Beta Polymerase, domain 2"/>
    <property type="match status" value="1"/>
</dbReference>
<dbReference type="SUPFAM" id="SSF109604">
    <property type="entry name" value="HD-domain/PDEase-like"/>
    <property type="match status" value="1"/>
</dbReference>
<sequence>MASHPGVEMSAKRVEDPPALIERALAACSEHHGSECVAGLRALLEWRLALDDPGCGRALRRTVTLAELRIDPPSLAASATALRSEPEPGAEATPPPEGLDGALWSEAESLREGVERLAAIQWNALDEESAESLRRMFVAMAADVRVVLITLSDRLEVIRDLRTLDDADARRRIATETREVFAPLANRLGIWQLKWELEDLAMRELDPEQYRDITTKLSTKRAERQRVVDGVIETLERELAEAELDAEVNGRPKHIYSIVKKMRRKGVGFEDIFDVTAVRVIVDGEGKVGKRDCYAALGLVHGLWNPIASEFDDYIARPKDNGYQSLHTAVVGPGGEPLEIQIRTRQMHLFAEYGVAAHWAYKEGKRGAKQMERFNLLRQLVDWQKQLVDPKELAEALKTDLFEDQVHVFTPNGDVIDLPEGATPLDFAYRIHTMVGHRCRGARVNGIMVPLTHQLRTGDRVEILTKKQPEPSRDWLSPHLGYLHTSSAKQKIRQWFRKQDRGQAVVSGREALKRELARVGVSLSTLDAAHIDELAWSHDYKTGDDLLAAIGFGDLGCQKLAILLLERERPNLEPEPEPIIEAPSKGKGEEPKAAGVTIGGVGEILSVPARCCSPVPGDDVIGWVSRGRGIIIHRRDCPNVTHNQEPERLIEIDWGRKVRHRYPVKLSLEVLDQPGVLRDIADLVSNMGINMRATHSSRSRKRPGTQTITLELEVDRAEQVVQALGRLEGLPVVISARRVAG</sequence>
<dbReference type="Pfam" id="PF19296">
    <property type="entry name" value="RelA_AH_RIS"/>
    <property type="match status" value="1"/>
</dbReference>
<dbReference type="PROSITE" id="PS51880">
    <property type="entry name" value="TGS"/>
    <property type="match status" value="1"/>
</dbReference>
<feature type="region of interest" description="Disordered" evidence="2">
    <location>
        <begin position="574"/>
        <end position="593"/>
    </location>
</feature>
<dbReference type="RefSeq" id="WP_006975320.1">
    <property type="nucleotide sequence ID" value="NZ_ABCS01000089.1"/>
</dbReference>
<protein>
    <submittedName>
        <fullName evidence="5">(P)ppGpp synthetase I (GTP pyrophosphokinase), SpoT/RelA</fullName>
    </submittedName>
</protein>
<name>A6GF30_9BACT</name>
<dbReference type="Pfam" id="PF13291">
    <property type="entry name" value="ACT_4"/>
    <property type="match status" value="1"/>
</dbReference>
<dbReference type="eggNOG" id="COG0317">
    <property type="taxonomic scope" value="Bacteria"/>
</dbReference>